<evidence type="ECO:0000313" key="3">
    <source>
        <dbReference type="Proteomes" id="UP000784294"/>
    </source>
</evidence>
<feature type="compositionally biased region" description="Polar residues" evidence="1">
    <location>
        <begin position="99"/>
        <end position="109"/>
    </location>
</feature>
<feature type="region of interest" description="Disordered" evidence="1">
    <location>
        <begin position="14"/>
        <end position="109"/>
    </location>
</feature>
<dbReference type="EMBL" id="CAAALY010262760">
    <property type="protein sequence ID" value="VEL39848.1"/>
    <property type="molecule type" value="Genomic_DNA"/>
</dbReference>
<dbReference type="Proteomes" id="UP000784294">
    <property type="component" value="Unassembled WGS sequence"/>
</dbReference>
<protein>
    <submittedName>
        <fullName evidence="2">Uncharacterized protein</fullName>
    </submittedName>
</protein>
<evidence type="ECO:0000256" key="1">
    <source>
        <dbReference type="SAM" id="MobiDB-lite"/>
    </source>
</evidence>
<name>A0A448XLX9_9PLAT</name>
<accession>A0A448XLX9</accession>
<dbReference type="AlphaFoldDB" id="A0A448XLX9"/>
<gene>
    <name evidence="2" type="ORF">PXEA_LOCUS33288</name>
</gene>
<comment type="caution">
    <text evidence="2">The sequence shown here is derived from an EMBL/GenBank/DDBJ whole genome shotgun (WGS) entry which is preliminary data.</text>
</comment>
<organism evidence="2 3">
    <name type="scientific">Protopolystoma xenopodis</name>
    <dbReference type="NCBI Taxonomy" id="117903"/>
    <lineage>
        <taxon>Eukaryota</taxon>
        <taxon>Metazoa</taxon>
        <taxon>Spiralia</taxon>
        <taxon>Lophotrochozoa</taxon>
        <taxon>Platyhelminthes</taxon>
        <taxon>Monogenea</taxon>
        <taxon>Polyopisthocotylea</taxon>
        <taxon>Polystomatidea</taxon>
        <taxon>Polystomatidae</taxon>
        <taxon>Protopolystoma</taxon>
    </lineage>
</organism>
<proteinExistence type="predicted"/>
<evidence type="ECO:0000313" key="2">
    <source>
        <dbReference type="EMBL" id="VEL39848.1"/>
    </source>
</evidence>
<sequence>MPIYGMDTTTMVTGVGRGKSLTSGIKKHESDYREAGANARAPDSPEIKSNRNSWATREQEDNTNGVEELMDEVRSSAGDESGDIAIGQPILVPGPVNLPSENNTSESKE</sequence>
<keyword evidence="3" id="KW-1185">Reference proteome</keyword>
<reference evidence="2" key="1">
    <citation type="submission" date="2018-11" db="EMBL/GenBank/DDBJ databases">
        <authorList>
            <consortium name="Pathogen Informatics"/>
        </authorList>
    </citation>
    <scope>NUCLEOTIDE SEQUENCE</scope>
</reference>